<gene>
    <name evidence="3" type="ORF">NCTC12413_00301</name>
    <name evidence="2" type="ORF">SAR03_13240</name>
</gene>
<dbReference type="RefSeq" id="WP_002509031.1">
    <property type="nucleotide sequence ID" value="NZ_BKAV01000010.1"/>
</dbReference>
<dbReference type="PANTHER" id="PTHR43169">
    <property type="entry name" value="EXSB FAMILY PROTEIN"/>
    <property type="match status" value="1"/>
</dbReference>
<dbReference type="OrthoDB" id="9776919at2"/>
<keyword evidence="2" id="KW-0067">ATP-binding</keyword>
<feature type="domain" description="NAD/GMP synthase" evidence="1">
    <location>
        <begin position="17"/>
        <end position="87"/>
    </location>
</feature>
<dbReference type="InterPro" id="IPR014729">
    <property type="entry name" value="Rossmann-like_a/b/a_fold"/>
</dbReference>
<organism evidence="3 4">
    <name type="scientific">Staphylococcus arlettae</name>
    <dbReference type="NCBI Taxonomy" id="29378"/>
    <lineage>
        <taxon>Bacteria</taxon>
        <taxon>Bacillati</taxon>
        <taxon>Bacillota</taxon>
        <taxon>Bacilli</taxon>
        <taxon>Bacillales</taxon>
        <taxon>Staphylococcaceae</taxon>
        <taxon>Staphylococcus</taxon>
    </lineage>
</organism>
<protein>
    <submittedName>
        <fullName evidence="3">PP family ATPase</fullName>
    </submittedName>
    <submittedName>
        <fullName evidence="2">PP-loop superfamily ATP-binding protein</fullName>
    </submittedName>
</protein>
<evidence type="ECO:0000313" key="2">
    <source>
        <dbReference type="EMBL" id="GEQ00287.1"/>
    </source>
</evidence>
<evidence type="ECO:0000259" key="1">
    <source>
        <dbReference type="Pfam" id="PF02540"/>
    </source>
</evidence>
<keyword evidence="5" id="KW-1185">Reference proteome</keyword>
<evidence type="ECO:0000313" key="4">
    <source>
        <dbReference type="Proteomes" id="UP000254956"/>
    </source>
</evidence>
<dbReference type="InterPro" id="IPR005232">
    <property type="entry name" value="LarE"/>
</dbReference>
<evidence type="ECO:0000313" key="5">
    <source>
        <dbReference type="Proteomes" id="UP000321598"/>
    </source>
</evidence>
<dbReference type="PIRSF" id="PIRSF006661">
    <property type="entry name" value="PP-lp_UCP006661"/>
    <property type="match status" value="1"/>
</dbReference>
<dbReference type="PANTHER" id="PTHR43169:SF2">
    <property type="entry name" value="NAD_GMP SYNTHASE DOMAIN-CONTAINING PROTEIN"/>
    <property type="match status" value="1"/>
</dbReference>
<dbReference type="Pfam" id="PF02540">
    <property type="entry name" value="NAD_synthase"/>
    <property type="match status" value="1"/>
</dbReference>
<dbReference type="NCBIfam" id="TIGR00268">
    <property type="entry name" value="ATP-dependent sacrificial sulfur transferase LarE"/>
    <property type="match status" value="1"/>
</dbReference>
<dbReference type="GeneID" id="97286648"/>
<reference evidence="2 5" key="2">
    <citation type="submission" date="2019-07" db="EMBL/GenBank/DDBJ databases">
        <title>Whole genome shotgun sequence of Staphylococcus arlettae NBRC 109765.</title>
        <authorList>
            <person name="Hosoyama A."/>
            <person name="Uohara A."/>
            <person name="Ohji S."/>
            <person name="Ichikawa N."/>
        </authorList>
    </citation>
    <scope>NUCLEOTIDE SEQUENCE [LARGE SCALE GENOMIC DNA]</scope>
    <source>
        <strain evidence="2 5">NBRC 109765</strain>
    </source>
</reference>
<dbReference type="GO" id="GO:0005524">
    <property type="term" value="F:ATP binding"/>
    <property type="evidence" value="ECO:0007669"/>
    <property type="project" value="UniProtKB-KW"/>
</dbReference>
<reference evidence="3 4" key="1">
    <citation type="submission" date="2018-06" db="EMBL/GenBank/DDBJ databases">
        <authorList>
            <consortium name="Pathogen Informatics"/>
            <person name="Doyle S."/>
        </authorList>
    </citation>
    <scope>NUCLEOTIDE SEQUENCE [LARGE SCALE GENOMIC DNA]</scope>
    <source>
        <strain evidence="3 4">NCTC12413</strain>
    </source>
</reference>
<keyword evidence="2" id="KW-0547">Nucleotide-binding</keyword>
<dbReference type="EMBL" id="BKAV01000010">
    <property type="protein sequence ID" value="GEQ00287.1"/>
    <property type="molecule type" value="Genomic_DNA"/>
</dbReference>
<accession>A0A380BXQ5</accession>
<evidence type="ECO:0000313" key="3">
    <source>
        <dbReference type="EMBL" id="SUJ08588.1"/>
    </source>
</evidence>
<proteinExistence type="predicted"/>
<dbReference type="STRING" id="1212545.SARL_01241"/>
<dbReference type="SUPFAM" id="SSF52402">
    <property type="entry name" value="Adenine nucleotide alpha hydrolases-like"/>
    <property type="match status" value="1"/>
</dbReference>
<sequence>MLTLEEKNKQLTTVLQSMKRVIVAFSGGVDSTLVLHKAIEVLGSDNVIGVIVKSELFRHEEFTQATELAQQLGAHVIETEIEELQDANIVNNTPQSWYYSKRLLYAQLDDLKHKYHCAYVLDGMIMDDLDDYRPGLQARDDFSVRSVLQEVELYKYEVRTLSKQADLPVWNKPALCSLASRIPYGETLTMDKITKVNEAEKIILNLNINHVRVRYHNNIARIEVADADIATLVQHRQAISLQLKELGFDYVTIDMDGYRVGSMNEVLNSSASH</sequence>
<name>A0A380BXQ5_9STAP</name>
<dbReference type="GO" id="GO:0016783">
    <property type="term" value="F:sulfurtransferase activity"/>
    <property type="evidence" value="ECO:0007669"/>
    <property type="project" value="InterPro"/>
</dbReference>
<dbReference type="AlphaFoldDB" id="A0A380BXQ5"/>
<dbReference type="Proteomes" id="UP000321598">
    <property type="component" value="Unassembled WGS sequence"/>
</dbReference>
<dbReference type="Proteomes" id="UP000254956">
    <property type="component" value="Unassembled WGS sequence"/>
</dbReference>
<dbReference type="EMBL" id="UGZE01000001">
    <property type="protein sequence ID" value="SUJ08588.1"/>
    <property type="molecule type" value="Genomic_DNA"/>
</dbReference>
<dbReference type="CDD" id="cd01990">
    <property type="entry name" value="LarE-like"/>
    <property type="match status" value="1"/>
</dbReference>
<dbReference type="InterPro" id="IPR052188">
    <property type="entry name" value="Ni-pincer_cofactor_biosynth"/>
</dbReference>
<dbReference type="GO" id="GO:0006163">
    <property type="term" value="P:purine nucleotide metabolic process"/>
    <property type="evidence" value="ECO:0007669"/>
    <property type="project" value="UniProtKB-ARBA"/>
</dbReference>
<dbReference type="InterPro" id="IPR022310">
    <property type="entry name" value="NAD/GMP_synthase"/>
</dbReference>
<dbReference type="Gene3D" id="3.40.50.620">
    <property type="entry name" value="HUPs"/>
    <property type="match status" value="1"/>
</dbReference>